<dbReference type="SUPFAM" id="SSF51126">
    <property type="entry name" value="Pectin lyase-like"/>
    <property type="match status" value="1"/>
</dbReference>
<dbReference type="GO" id="GO:0016837">
    <property type="term" value="F:carbon-oxygen lyase activity, acting on polysaccharides"/>
    <property type="evidence" value="ECO:0007669"/>
    <property type="project" value="TreeGrafter"/>
</dbReference>
<keyword evidence="6" id="KW-0106">Calcium</keyword>
<dbReference type="GO" id="GO:0046872">
    <property type="term" value="F:metal ion binding"/>
    <property type="evidence" value="ECO:0007669"/>
    <property type="project" value="UniProtKB-KW"/>
</dbReference>
<dbReference type="eggNOG" id="COG5492">
    <property type="taxonomic scope" value="Bacteria"/>
</dbReference>
<dbReference type="Gene3D" id="2.160.20.10">
    <property type="entry name" value="Single-stranded right-handed beta-helix, Pectin lyase-like"/>
    <property type="match status" value="1"/>
</dbReference>
<dbReference type="SMART" id="SM00635">
    <property type="entry name" value="BID_2"/>
    <property type="match status" value="1"/>
</dbReference>
<dbReference type="RefSeq" id="WP_051627484.1">
    <property type="nucleotide sequence ID" value="NZ_JNCA01000009.1"/>
</dbReference>
<dbReference type="AlphaFoldDB" id="A0A066WP91"/>
<dbReference type="InterPro" id="IPR011050">
    <property type="entry name" value="Pectin_lyase_fold/virulence"/>
</dbReference>
<dbReference type="PANTHER" id="PTHR40088">
    <property type="entry name" value="PECTATE LYASE (EUROFUNG)"/>
    <property type="match status" value="1"/>
</dbReference>
<comment type="cofactor">
    <cofactor evidence="1">
        <name>Ca(2+)</name>
        <dbReference type="ChEBI" id="CHEBI:29108"/>
    </cofactor>
</comment>
<dbReference type="PROSITE" id="PS51257">
    <property type="entry name" value="PROKAR_LIPOPROTEIN"/>
    <property type="match status" value="1"/>
</dbReference>
<evidence type="ECO:0000313" key="10">
    <source>
        <dbReference type="EMBL" id="KDN55842.1"/>
    </source>
</evidence>
<dbReference type="SUPFAM" id="SSF49373">
    <property type="entry name" value="Invasin/intimin cell-adhesion fragments"/>
    <property type="match status" value="1"/>
</dbReference>
<dbReference type="InterPro" id="IPR052052">
    <property type="entry name" value="Polysaccharide_Lyase_9"/>
</dbReference>
<dbReference type="GO" id="GO:0005576">
    <property type="term" value="C:extracellular region"/>
    <property type="evidence" value="ECO:0007669"/>
    <property type="project" value="UniProtKB-SubCell"/>
</dbReference>
<evidence type="ECO:0000256" key="3">
    <source>
        <dbReference type="ARBA" id="ARBA00022525"/>
    </source>
</evidence>
<evidence type="ECO:0000256" key="1">
    <source>
        <dbReference type="ARBA" id="ARBA00001913"/>
    </source>
</evidence>
<feature type="domain" description="BIG2" evidence="9">
    <location>
        <begin position="32"/>
        <end position="107"/>
    </location>
</feature>
<dbReference type="Pfam" id="PF22842">
    <property type="entry name" value="Pel9A-like_beta_helix"/>
    <property type="match status" value="1"/>
</dbReference>
<evidence type="ECO:0000256" key="2">
    <source>
        <dbReference type="ARBA" id="ARBA00004613"/>
    </source>
</evidence>
<evidence type="ECO:0000313" key="11">
    <source>
        <dbReference type="Proteomes" id="UP000027064"/>
    </source>
</evidence>
<dbReference type="InterPro" id="IPR006626">
    <property type="entry name" value="PbH1"/>
</dbReference>
<dbReference type="InterPro" id="IPR008964">
    <property type="entry name" value="Invasin/intimin_cell_adhesion"/>
</dbReference>
<dbReference type="InterPro" id="IPR053868">
    <property type="entry name" value="Pel9A-like_beta_helix"/>
</dbReference>
<name>A0A066WP91_9FLAO</name>
<evidence type="ECO:0000256" key="7">
    <source>
        <dbReference type="ARBA" id="ARBA00023239"/>
    </source>
</evidence>
<evidence type="ECO:0000256" key="5">
    <source>
        <dbReference type="ARBA" id="ARBA00022729"/>
    </source>
</evidence>
<dbReference type="Gene3D" id="2.60.40.1080">
    <property type="match status" value="1"/>
</dbReference>
<evidence type="ECO:0000256" key="4">
    <source>
        <dbReference type="ARBA" id="ARBA00022723"/>
    </source>
</evidence>
<keyword evidence="5" id="KW-0732">Signal</keyword>
<keyword evidence="7 10" id="KW-0456">Lyase</keyword>
<dbReference type="Pfam" id="PF02368">
    <property type="entry name" value="Big_2"/>
    <property type="match status" value="1"/>
</dbReference>
<keyword evidence="11" id="KW-1185">Reference proteome</keyword>
<evidence type="ECO:0000259" key="9">
    <source>
        <dbReference type="SMART" id="SM00635"/>
    </source>
</evidence>
<dbReference type="PATRIC" id="fig|1492738.3.peg.1026"/>
<dbReference type="InterPro" id="IPR012334">
    <property type="entry name" value="Pectin_lyas_fold"/>
</dbReference>
<sequence length="489" mass="51914">MKYILNLFFFFVLFSCSKDEVKASNNDDNTIYVSSITVSGSDITTGNTTQLNATVSPSEATSKTLAWTSSDTSIATVSSTGLVTALKNGTVTITATVADKNTIKATKTITISSFIAAPKYTYTVSNATELLAALSKVKEGETVFLNGGNYIMNARINLNTSGTSGSEITILGQTDGIRAKLDFSSMTEGDSNQGIVISGSYIHIKAIDIYNAGDNGIQVKGNNNTIEFCTFSECSDSGLQIDSGASNNTILNCDSYFNADSKLENADGFACKLTAGMGNKFIGCRAWQNLDDGWDGYLRGTDNITTTYTNCWAIKNGYLKNETKGAGDGNGFKTGGSDDKLLKHNAVYKNCIAAGNVADGFDHNSNRGNVEIYNCSAYSNGNNYNFSSTNPLAKLTLKNSCAIGAFGSVKATVLDVTNNGWQNGLVTDAADFESTDISQLIQPRKADGSLPDVTFMKLKTTSNLIDKGIAIDGIPYLGVAPDLGAFELK</sequence>
<accession>A0A066WP91</accession>
<dbReference type="SMART" id="SM00710">
    <property type="entry name" value="PbH1"/>
    <property type="match status" value="4"/>
</dbReference>
<dbReference type="eggNOG" id="COG4733">
    <property type="taxonomic scope" value="Bacteria"/>
</dbReference>
<protein>
    <submittedName>
        <fullName evidence="10">Pectate lyase</fullName>
    </submittedName>
</protein>
<evidence type="ECO:0000256" key="8">
    <source>
        <dbReference type="ARBA" id="ARBA00038263"/>
    </source>
</evidence>
<reference evidence="10 11" key="1">
    <citation type="submission" date="2014-05" db="EMBL/GenBank/DDBJ databases">
        <title>Genome Sequence of Flavobacterium sp. EM1321.</title>
        <authorList>
            <person name="Shin S.-K."/>
            <person name="Yi H."/>
        </authorList>
    </citation>
    <scope>NUCLEOTIDE SEQUENCE [LARGE SCALE GENOMIC DNA]</scope>
    <source>
        <strain evidence="10 11">EM1321</strain>
    </source>
</reference>
<comment type="subcellular location">
    <subcellularLocation>
        <location evidence="2">Secreted</location>
    </subcellularLocation>
</comment>
<proteinExistence type="inferred from homology"/>
<comment type="similarity">
    <text evidence="8">Belongs to the polysaccharide lyase 9 family.</text>
</comment>
<dbReference type="EMBL" id="JNCA01000009">
    <property type="protein sequence ID" value="KDN55842.1"/>
    <property type="molecule type" value="Genomic_DNA"/>
</dbReference>
<organism evidence="10 11">
    <name type="scientific">Flavobacterium seoulense</name>
    <dbReference type="NCBI Taxonomy" id="1492738"/>
    <lineage>
        <taxon>Bacteria</taxon>
        <taxon>Pseudomonadati</taxon>
        <taxon>Bacteroidota</taxon>
        <taxon>Flavobacteriia</taxon>
        <taxon>Flavobacteriales</taxon>
        <taxon>Flavobacteriaceae</taxon>
        <taxon>Flavobacterium</taxon>
    </lineage>
</organism>
<keyword evidence="4" id="KW-0479">Metal-binding</keyword>
<dbReference type="PANTHER" id="PTHR40088:SF1">
    <property type="entry name" value="PECTATE LYASE PEL9"/>
    <property type="match status" value="1"/>
</dbReference>
<gene>
    <name evidence="10" type="ORF">FEM21_10330</name>
</gene>
<dbReference type="InterPro" id="IPR003343">
    <property type="entry name" value="Big_2"/>
</dbReference>
<comment type="caution">
    <text evidence="10">The sequence shown here is derived from an EMBL/GenBank/DDBJ whole genome shotgun (WGS) entry which is preliminary data.</text>
</comment>
<keyword evidence="3" id="KW-0964">Secreted</keyword>
<dbReference type="STRING" id="1492738.FEM21_10330"/>
<dbReference type="Proteomes" id="UP000027064">
    <property type="component" value="Unassembled WGS sequence"/>
</dbReference>
<dbReference type="OrthoDB" id="8660908at2"/>
<evidence type="ECO:0000256" key="6">
    <source>
        <dbReference type="ARBA" id="ARBA00022837"/>
    </source>
</evidence>